<dbReference type="AlphaFoldDB" id="A0A3N4RDE4"/>
<accession>A0A3N4RDE4</accession>
<feature type="region of interest" description="Disordered" evidence="1">
    <location>
        <begin position="1"/>
        <end position="27"/>
    </location>
</feature>
<dbReference type="Proteomes" id="UP000266906">
    <property type="component" value="Unassembled WGS sequence"/>
</dbReference>
<keyword evidence="3" id="KW-1185">Reference proteome</keyword>
<dbReference type="EMBL" id="RKQG01000002">
    <property type="protein sequence ID" value="RPE28701.1"/>
    <property type="molecule type" value="Genomic_DNA"/>
</dbReference>
<reference evidence="2 3" key="1">
    <citation type="submission" date="2018-11" db="EMBL/GenBank/DDBJ databases">
        <title>Sequencing the genomes of 1000 actinobacteria strains.</title>
        <authorList>
            <person name="Klenk H.-P."/>
        </authorList>
    </citation>
    <scope>NUCLEOTIDE SEQUENCE [LARGE SCALE GENOMIC DNA]</scope>
    <source>
        <strain evidence="2 3">DSM 44781</strain>
    </source>
</reference>
<gene>
    <name evidence="2" type="ORF">EDD38_5841</name>
</gene>
<dbReference type="SUPFAM" id="SSF109604">
    <property type="entry name" value="HD-domain/PDEase-like"/>
    <property type="match status" value="1"/>
</dbReference>
<protein>
    <recommendedName>
        <fullName evidence="4">HD domain-containing protein</fullName>
    </recommendedName>
</protein>
<name>A0A3N4RDE4_9ACTN</name>
<proteinExistence type="predicted"/>
<evidence type="ECO:0000313" key="2">
    <source>
        <dbReference type="EMBL" id="RPE28701.1"/>
    </source>
</evidence>
<dbReference type="RefSeq" id="WP_123820467.1">
    <property type="nucleotide sequence ID" value="NZ_RKQG01000002.1"/>
</dbReference>
<organism evidence="2 3">
    <name type="scientific">Kitasatospora cineracea</name>
    <dbReference type="NCBI Taxonomy" id="88074"/>
    <lineage>
        <taxon>Bacteria</taxon>
        <taxon>Bacillati</taxon>
        <taxon>Actinomycetota</taxon>
        <taxon>Actinomycetes</taxon>
        <taxon>Kitasatosporales</taxon>
        <taxon>Streptomycetaceae</taxon>
        <taxon>Kitasatospora</taxon>
    </lineage>
</organism>
<evidence type="ECO:0000313" key="3">
    <source>
        <dbReference type="Proteomes" id="UP000266906"/>
    </source>
</evidence>
<sequence>MNSPPTPHDAGRLPLHESAAAGRLPDHQVMDRPTLAWIADQRPGGPGARPRLPHPATPLVPDPSWFARPETATSLHGVLHGARVAVLVQFLAVGLGPDRVLALAAAAACHDCRRHDDRTDPGHGARAAHWLTQHPTCLSSAFGHVPGPEAVTAVALHDVPHHAFTADQRAAYHRHRTAVDVLKAADALDRYRLPATRWWPDLHLLRLQVPAWAPLLAHDLVIRTEQARLDGASDTHALHLALRALRPE</sequence>
<evidence type="ECO:0008006" key="4">
    <source>
        <dbReference type="Google" id="ProtNLM"/>
    </source>
</evidence>
<comment type="caution">
    <text evidence="2">The sequence shown here is derived from an EMBL/GenBank/DDBJ whole genome shotgun (WGS) entry which is preliminary data.</text>
</comment>
<evidence type="ECO:0000256" key="1">
    <source>
        <dbReference type="SAM" id="MobiDB-lite"/>
    </source>
</evidence>